<sequence>MAALLAAEPVCPQRLPADDMLAAKEDSDVEDDVEGRHQFSAEETLIIFDWDDTVMPSSWVMEEGLSLEGEDFTPEQQAKLSELARLATQTLTLAMRLGTVLLVTNAEHGW</sequence>
<keyword evidence="2" id="KW-1185">Reference proteome</keyword>
<organism evidence="1 2">
    <name type="scientific">Symbiodinium necroappetens</name>
    <dbReference type="NCBI Taxonomy" id="1628268"/>
    <lineage>
        <taxon>Eukaryota</taxon>
        <taxon>Sar</taxon>
        <taxon>Alveolata</taxon>
        <taxon>Dinophyceae</taxon>
        <taxon>Suessiales</taxon>
        <taxon>Symbiodiniaceae</taxon>
        <taxon>Symbiodinium</taxon>
    </lineage>
</organism>
<accession>A0A812ZX91</accession>
<feature type="non-terminal residue" evidence="1">
    <location>
        <position position="1"/>
    </location>
</feature>
<evidence type="ECO:0000313" key="2">
    <source>
        <dbReference type="Proteomes" id="UP000601435"/>
    </source>
</evidence>
<dbReference type="Proteomes" id="UP000601435">
    <property type="component" value="Unassembled WGS sequence"/>
</dbReference>
<dbReference type="EMBL" id="CAJNJA010050309">
    <property type="protein sequence ID" value="CAE7840823.1"/>
    <property type="molecule type" value="Genomic_DNA"/>
</dbReference>
<dbReference type="PANTHER" id="PTHR38899:SF1">
    <property type="entry name" value="PROTEIN KINASE"/>
    <property type="match status" value="1"/>
</dbReference>
<reference evidence="1" key="1">
    <citation type="submission" date="2021-02" db="EMBL/GenBank/DDBJ databases">
        <authorList>
            <person name="Dougan E. K."/>
            <person name="Rhodes N."/>
            <person name="Thang M."/>
            <person name="Chan C."/>
        </authorList>
    </citation>
    <scope>NUCLEOTIDE SEQUENCE</scope>
</reference>
<dbReference type="AlphaFoldDB" id="A0A812ZX91"/>
<protein>
    <submittedName>
        <fullName evidence="1">URA1 protein</fullName>
    </submittedName>
</protein>
<gene>
    <name evidence="1" type="primary">URA1</name>
    <name evidence="1" type="ORF">SNEC2469_LOCUS25477</name>
</gene>
<dbReference type="OrthoDB" id="415728at2759"/>
<evidence type="ECO:0000313" key="1">
    <source>
        <dbReference type="EMBL" id="CAE7840823.1"/>
    </source>
</evidence>
<comment type="caution">
    <text evidence="1">The sequence shown here is derived from an EMBL/GenBank/DDBJ whole genome shotgun (WGS) entry which is preliminary data.</text>
</comment>
<name>A0A812ZX91_9DINO</name>
<dbReference type="PANTHER" id="PTHR38899">
    <property type="entry name" value="DOMAIN OOKINETE PROTEIN, PUTATIVE-RELATED"/>
    <property type="match status" value="1"/>
</dbReference>
<proteinExistence type="predicted"/>